<name>A0A937ABC7_9BACT</name>
<organism evidence="7 8">
    <name type="scientific">Marivirga atlantica</name>
    <dbReference type="NCBI Taxonomy" id="1548457"/>
    <lineage>
        <taxon>Bacteria</taxon>
        <taxon>Pseudomonadati</taxon>
        <taxon>Bacteroidota</taxon>
        <taxon>Cytophagia</taxon>
        <taxon>Cytophagales</taxon>
        <taxon>Marivirgaceae</taxon>
        <taxon>Marivirga</taxon>
    </lineage>
</organism>
<keyword evidence="3" id="KW-1015">Disulfide bond</keyword>
<evidence type="ECO:0000313" key="7">
    <source>
        <dbReference type="EMBL" id="MBL0767080.1"/>
    </source>
</evidence>
<dbReference type="InterPro" id="IPR035986">
    <property type="entry name" value="PKD_dom_sf"/>
</dbReference>
<proteinExistence type="predicted"/>
<dbReference type="InterPro" id="IPR005046">
    <property type="entry name" value="DUF285"/>
</dbReference>
<dbReference type="Pfam" id="PF13385">
    <property type="entry name" value="Laminin_G_3"/>
    <property type="match status" value="2"/>
</dbReference>
<dbReference type="SUPFAM" id="SSF49899">
    <property type="entry name" value="Concanavalin A-like lectins/glucanases"/>
    <property type="match status" value="2"/>
</dbReference>
<keyword evidence="8" id="KW-1185">Reference proteome</keyword>
<dbReference type="GO" id="GO:0005975">
    <property type="term" value="P:carbohydrate metabolic process"/>
    <property type="evidence" value="ECO:0007669"/>
    <property type="project" value="UniProtKB-ARBA"/>
</dbReference>
<dbReference type="Gene3D" id="2.60.120.200">
    <property type="match status" value="2"/>
</dbReference>
<dbReference type="InterPro" id="IPR000601">
    <property type="entry name" value="PKD_dom"/>
</dbReference>
<dbReference type="PROSITE" id="PS50093">
    <property type="entry name" value="PKD"/>
    <property type="match status" value="1"/>
</dbReference>
<dbReference type="SMART" id="SM00060">
    <property type="entry name" value="FN3"/>
    <property type="match status" value="3"/>
</dbReference>
<feature type="compositionally biased region" description="Polar residues" evidence="4">
    <location>
        <begin position="948"/>
        <end position="964"/>
    </location>
</feature>
<gene>
    <name evidence="7" type="ORF">JKP34_17575</name>
</gene>
<evidence type="ECO:0000256" key="3">
    <source>
        <dbReference type="ARBA" id="ARBA00023157"/>
    </source>
</evidence>
<dbReference type="InterPro" id="IPR013783">
    <property type="entry name" value="Ig-like_fold"/>
</dbReference>
<dbReference type="InterPro" id="IPR011889">
    <property type="entry name" value="Liste_lipo_26"/>
</dbReference>
<keyword evidence="1 5" id="KW-0732">Signal</keyword>
<evidence type="ECO:0000256" key="5">
    <source>
        <dbReference type="SAM" id="SignalP"/>
    </source>
</evidence>
<keyword evidence="2" id="KW-0677">Repeat</keyword>
<dbReference type="Gene3D" id="2.60.40.10">
    <property type="entry name" value="Immunoglobulins"/>
    <property type="match status" value="3"/>
</dbReference>
<feature type="chain" id="PRO_5037818555" evidence="5">
    <location>
        <begin position="25"/>
        <end position="2004"/>
    </location>
</feature>
<feature type="signal peptide" evidence="5">
    <location>
        <begin position="1"/>
        <end position="24"/>
    </location>
</feature>
<dbReference type="RefSeq" id="WP_201924449.1">
    <property type="nucleotide sequence ID" value="NZ_JAERQG010000006.1"/>
</dbReference>
<evidence type="ECO:0000256" key="2">
    <source>
        <dbReference type="ARBA" id="ARBA00022737"/>
    </source>
</evidence>
<dbReference type="NCBIfam" id="TIGR04183">
    <property type="entry name" value="Por_Secre_tail"/>
    <property type="match status" value="1"/>
</dbReference>
<dbReference type="InterPro" id="IPR003961">
    <property type="entry name" value="FN3_dom"/>
</dbReference>
<evidence type="ECO:0000313" key="8">
    <source>
        <dbReference type="Proteomes" id="UP000642920"/>
    </source>
</evidence>
<sequence>MKKIYCIIILYLFAANINAQSILAASESNSGTKNELNQKNTQLKSATVPFITTWKTDNPGSSDDNQITIPANTGTLEDYTYNFTVDWGDGSTDSNVTNSITHTYATAGTYVVTIEGIYPHFKSFTELDPLKLIELNQWGTQAWLNLESAFSDCENMVYLATDIPDLSNVTDMSLTFANVSSFNETIGEWDVSNIKTFNSTFFGSTFNIDISNWNVSGAEQFNDTFSDSNFNQNISNWNVSGVIAMNSMFRASDFNQPIGNWNVSNVTEMQGMFRDSDFNQDISGWDVSNVTNMGQMFEASEFSYDIGNWNTASLQLMGGIFYDASNFDYDIGSWDISQVTDLAYSLSLSGLSVANYDKTLKGWAAQTVQPDQDFNGGGLVYCSADLERDILIDQGWVFDGDDSDCTPLLAYDFNDGDLVNNIGEFLEPTNFGASPSFDRFGNDEQAYAFDGIDDYMSIEGSESVSSIKQTLSFSAWIRPEDFELNYYTLFTNYDGLNGFYIYYEKQSNGTYRLYIYVLEQGKNYGLLTVDDAVEMDKWSHIAITADQDNGISYYKDNSLYAQNSAPFNASASSSPLSYSLGYSQYYQGEFFPGSIDQVRFYDYELDNENIGFLYYENGGPNYVWAQYDFDGDYLDKSGFIGNDPVGTNTPEFAADRFMRPDSALSLNQLAGEYLEYGWSFGDNQPFSISAWVNWKGGNNDFQNIVSWYDDLSGARTYFGVNNLGQLRFGDPYGDTGIDMPQNQWTHLVATYDGNVSKIYLNNELAGTSGEGKSYTFGSFWVGTLIDGLELWNGLIDDLKIYPRAITPYNVNDLFKENGFGLKPQSGPSNAQLYEAEDDRILLSFDRADQTVDGYIAVRSSNGFVSQEVLVDGTEYSNFEYLNAEDAYIINTINYDTLITDFNPNEVLVPNTTYYYRIWAYNGDGVSRKYSTGFTTTLEATTVDADPTEQASKLSKTASTSNSLSGSFIPSSDSNVEGYMVIYAPINGNTNPTLNNFFNRSNYTVGQVFGDYTVGYDGTSSEFTINGLSSETRYAVYLLTYTGNASSRNYNGSQVRYDFFTLEEDVSSNVSSATVDNVGENNISISWEDVLNANNQTTNGTYVFEKGDRSFIDFVNFGNTFPNNDLSIGPNSNNNRIIIRFGNGVSQKAHRFLVPANATFGVADANYSYTDYVNVPFQVWDVDRGVQLNIAFRDQDRNGTFNLLPYNVADAYASLQSREYVYISDTEYNANNPNSNLAINGGHIYNNMYYFWPTLAEGATWNVGSIPETQLSIQNVFFDQKNYAVFRSEVETLNQVPTDGEKYIIGETIGNSELVFFGASNSFTESELNSETSYFYHIITVAGDGPFTNYSTGNYFTLATSTLAVEPANQPTSINFQDVSFNNLKVLFSTNGADGYLVIGRNGEAVDFVPEDGVTYELDDFVGSNTDQVILGNSGVTNISHINLTSGDTYHYAIYAFNGSGTTINYNIESPLRGQTTTLEDNTLPVLGTVTFDDEVVLGESNTVSLTVVDAESGLNAVRIIYTTPDRGDYSSANANDMSASGDQYSFTLPDISNKGMEFKIEATNGLGNTITTEAYNVRTIFTGSGLSIPFNSFGSSQSNYRIVSIPLLLDDNTVGNVFGNAFGPYDNTKWRMFRYQNGANSELSGTSSLIPGNGYWLLASEQASLNTGTGTSVEASSEEFYEIVLKSGWNQIGNPYPYDVSWSTVQTFNDISFPLRGYNGNWVDINTLATFSGGFVNNTSGGDIEIKIPTGDFATSSARELGQSEGWTLPVKLQSGNYFYALGGVGMRQDANNLADKYDQYSLPRLEEYLELNHSRQLADYSESMSIVKTQSQFEWTFNVDNNLSAAIVNMDWDADLIADLPLDLYLWDVDAERAIDMKSENAYSYSNIANKAFKIFYGDASYIKEKTKVNHLVFYSMYPNPTKDKVNLEFYVPESSKNMPIEIQIFNMKGQLFKSLSIDSVNEGLNLLNVPLYKGSTELTHGLHFIKVSQGDQSFINKLIIEE</sequence>
<dbReference type="EMBL" id="JAERQG010000006">
    <property type="protein sequence ID" value="MBL0767080.1"/>
    <property type="molecule type" value="Genomic_DNA"/>
</dbReference>
<dbReference type="GO" id="GO:0004553">
    <property type="term" value="F:hydrolase activity, hydrolyzing O-glycosyl compounds"/>
    <property type="evidence" value="ECO:0007669"/>
    <property type="project" value="UniProtKB-ARBA"/>
</dbReference>
<dbReference type="CDD" id="cd00146">
    <property type="entry name" value="PKD"/>
    <property type="match status" value="1"/>
</dbReference>
<protein>
    <submittedName>
        <fullName evidence="7">BspA family leucine-rich repeat surface protein</fullName>
    </submittedName>
</protein>
<evidence type="ECO:0000259" key="6">
    <source>
        <dbReference type="PROSITE" id="PS50093"/>
    </source>
</evidence>
<dbReference type="InterPro" id="IPR026444">
    <property type="entry name" value="Secre_tail"/>
</dbReference>
<dbReference type="Pfam" id="PF03382">
    <property type="entry name" value="DUF285"/>
    <property type="match status" value="1"/>
</dbReference>
<dbReference type="PANTHER" id="PTHR46708:SF11">
    <property type="entry name" value="RECEPTOR-TYPE TYROSINE-PROTEIN PHOSPHATASE ETA-LIKE"/>
    <property type="match status" value="1"/>
</dbReference>
<dbReference type="InterPro" id="IPR013320">
    <property type="entry name" value="ConA-like_dom_sf"/>
</dbReference>
<dbReference type="SMART" id="SM00560">
    <property type="entry name" value="LamGL"/>
    <property type="match status" value="1"/>
</dbReference>
<feature type="region of interest" description="Disordered" evidence="4">
    <location>
        <begin position="945"/>
        <end position="964"/>
    </location>
</feature>
<dbReference type="Pfam" id="PF18962">
    <property type="entry name" value="Por_Secre_tail"/>
    <property type="match status" value="1"/>
</dbReference>
<dbReference type="NCBIfam" id="TIGR02167">
    <property type="entry name" value="Liste_lipo_26"/>
    <property type="match status" value="1"/>
</dbReference>
<dbReference type="PANTHER" id="PTHR46708">
    <property type="entry name" value="TENASCIN"/>
    <property type="match status" value="1"/>
</dbReference>
<dbReference type="InterPro" id="IPR050991">
    <property type="entry name" value="ECM_Regulatory_Proteins"/>
</dbReference>
<dbReference type="InterPro" id="IPR006558">
    <property type="entry name" value="LamG-like"/>
</dbReference>
<feature type="domain" description="PKD" evidence="6">
    <location>
        <begin position="83"/>
        <end position="114"/>
    </location>
</feature>
<evidence type="ECO:0000256" key="1">
    <source>
        <dbReference type="ARBA" id="ARBA00022729"/>
    </source>
</evidence>
<evidence type="ECO:0000256" key="4">
    <source>
        <dbReference type="SAM" id="MobiDB-lite"/>
    </source>
</evidence>
<reference evidence="7" key="1">
    <citation type="submission" date="2021-01" db="EMBL/GenBank/DDBJ databases">
        <title>Marivirga sp. nov., isolated from intertidal surface sediments.</title>
        <authorList>
            <person name="Zhang M."/>
        </authorList>
    </citation>
    <scope>NUCLEOTIDE SEQUENCE</scope>
    <source>
        <strain evidence="7">SM1354</strain>
    </source>
</reference>
<dbReference type="InterPro" id="IPR036116">
    <property type="entry name" value="FN3_sf"/>
</dbReference>
<comment type="caution">
    <text evidence="7">The sequence shown here is derived from an EMBL/GenBank/DDBJ whole genome shotgun (WGS) entry which is preliminary data.</text>
</comment>
<accession>A0A937ABC7</accession>
<dbReference type="SUPFAM" id="SSF49299">
    <property type="entry name" value="PKD domain"/>
    <property type="match status" value="1"/>
</dbReference>
<dbReference type="SUPFAM" id="SSF49265">
    <property type="entry name" value="Fibronectin type III"/>
    <property type="match status" value="2"/>
</dbReference>
<dbReference type="Proteomes" id="UP000642920">
    <property type="component" value="Unassembled WGS sequence"/>
</dbReference>